<comment type="caution">
    <text evidence="4">The sequence shown here is derived from an EMBL/GenBank/DDBJ whole genome shotgun (WGS) entry which is preliminary data.</text>
</comment>
<dbReference type="Proteomes" id="UP000023152">
    <property type="component" value="Unassembled WGS sequence"/>
</dbReference>
<evidence type="ECO:0000256" key="1">
    <source>
        <dbReference type="ARBA" id="ARBA00022574"/>
    </source>
</evidence>
<dbReference type="InterPro" id="IPR001680">
    <property type="entry name" value="WD40_rpt"/>
</dbReference>
<gene>
    <name evidence="4" type="ORF">RFI_17193</name>
</gene>
<evidence type="ECO:0000256" key="2">
    <source>
        <dbReference type="ARBA" id="ARBA00022737"/>
    </source>
</evidence>
<feature type="repeat" description="WD" evidence="3">
    <location>
        <begin position="1"/>
        <end position="17"/>
    </location>
</feature>
<keyword evidence="2" id="KW-0677">Repeat</keyword>
<dbReference type="InterPro" id="IPR036322">
    <property type="entry name" value="WD40_repeat_dom_sf"/>
</dbReference>
<dbReference type="InterPro" id="IPR019775">
    <property type="entry name" value="WD40_repeat_CS"/>
</dbReference>
<dbReference type="PANTHER" id="PTHR22847">
    <property type="entry name" value="WD40 REPEAT PROTEIN"/>
    <property type="match status" value="1"/>
</dbReference>
<feature type="repeat" description="WD" evidence="3">
    <location>
        <begin position="18"/>
        <end position="61"/>
    </location>
</feature>
<name>X6N177_RETFI</name>
<dbReference type="PROSITE" id="PS50082">
    <property type="entry name" value="WD_REPEATS_2"/>
    <property type="match status" value="3"/>
</dbReference>
<keyword evidence="1 3" id="KW-0853">WD repeat</keyword>
<evidence type="ECO:0000313" key="5">
    <source>
        <dbReference type="Proteomes" id="UP000023152"/>
    </source>
</evidence>
<dbReference type="SMART" id="SM00320">
    <property type="entry name" value="WD40"/>
    <property type="match status" value="2"/>
</dbReference>
<dbReference type="SUPFAM" id="SSF50978">
    <property type="entry name" value="WD40 repeat-like"/>
    <property type="match status" value="1"/>
</dbReference>
<sequence length="138" mass="15611">DKTIRFWDIKDDKEFQVFKESKWGINCIQFSPFNGGRYLCSGSHGKIIDLWDMETSKLLNSFNEHTNSVRSVEFSSLQSDSNNNSNSIGVIGGSGYTICSGSSDKTVRLWDVETIKQTIIFREALLFKKKGLKLAITD</sequence>
<reference evidence="4 5" key="1">
    <citation type="journal article" date="2013" name="Curr. Biol.">
        <title>The Genome of the Foraminiferan Reticulomyxa filosa.</title>
        <authorList>
            <person name="Glockner G."/>
            <person name="Hulsmann N."/>
            <person name="Schleicher M."/>
            <person name="Noegel A.A."/>
            <person name="Eichinger L."/>
            <person name="Gallinger C."/>
            <person name="Pawlowski J."/>
            <person name="Sierra R."/>
            <person name="Euteneuer U."/>
            <person name="Pillet L."/>
            <person name="Moustafa A."/>
            <person name="Platzer M."/>
            <person name="Groth M."/>
            <person name="Szafranski K."/>
            <person name="Schliwa M."/>
        </authorList>
    </citation>
    <scope>NUCLEOTIDE SEQUENCE [LARGE SCALE GENOMIC DNA]</scope>
</reference>
<dbReference type="PROSITE" id="PS00678">
    <property type="entry name" value="WD_REPEATS_1"/>
    <property type="match status" value="1"/>
</dbReference>
<evidence type="ECO:0000313" key="4">
    <source>
        <dbReference type="EMBL" id="ETO20020.1"/>
    </source>
</evidence>
<dbReference type="EMBL" id="ASPP01013030">
    <property type="protein sequence ID" value="ETO20020.1"/>
    <property type="molecule type" value="Genomic_DNA"/>
</dbReference>
<feature type="repeat" description="WD" evidence="3">
    <location>
        <begin position="94"/>
        <end position="120"/>
    </location>
</feature>
<dbReference type="AlphaFoldDB" id="X6N177"/>
<dbReference type="GO" id="GO:1990234">
    <property type="term" value="C:transferase complex"/>
    <property type="evidence" value="ECO:0007669"/>
    <property type="project" value="UniProtKB-ARBA"/>
</dbReference>
<accession>X6N177</accession>
<keyword evidence="5" id="KW-1185">Reference proteome</keyword>
<protein>
    <submittedName>
        <fullName evidence="4">Uncharacterized protein</fullName>
    </submittedName>
</protein>
<dbReference type="Gene3D" id="2.130.10.10">
    <property type="entry name" value="YVTN repeat-like/Quinoprotein amine dehydrogenase"/>
    <property type="match status" value="1"/>
</dbReference>
<organism evidence="4 5">
    <name type="scientific">Reticulomyxa filosa</name>
    <dbReference type="NCBI Taxonomy" id="46433"/>
    <lineage>
        <taxon>Eukaryota</taxon>
        <taxon>Sar</taxon>
        <taxon>Rhizaria</taxon>
        <taxon>Retaria</taxon>
        <taxon>Foraminifera</taxon>
        <taxon>Monothalamids</taxon>
        <taxon>Reticulomyxidae</taxon>
        <taxon>Reticulomyxa</taxon>
    </lineage>
</organism>
<feature type="non-terminal residue" evidence="4">
    <location>
        <position position="1"/>
    </location>
</feature>
<proteinExistence type="predicted"/>
<evidence type="ECO:0000256" key="3">
    <source>
        <dbReference type="PROSITE-ProRule" id="PRU00221"/>
    </source>
</evidence>
<dbReference type="PANTHER" id="PTHR22847:SF637">
    <property type="entry name" value="WD REPEAT DOMAIN 5B"/>
    <property type="match status" value="1"/>
</dbReference>
<dbReference type="Pfam" id="PF00400">
    <property type="entry name" value="WD40"/>
    <property type="match status" value="2"/>
</dbReference>
<dbReference type="InterPro" id="IPR015943">
    <property type="entry name" value="WD40/YVTN_repeat-like_dom_sf"/>
</dbReference>